<keyword evidence="4 7" id="KW-0472">Membrane</keyword>
<evidence type="ECO:0000256" key="3">
    <source>
        <dbReference type="ARBA" id="ARBA00022989"/>
    </source>
</evidence>
<protein>
    <submittedName>
        <fullName evidence="10">NADH-ubiquinone oxidoreductase</fullName>
    </submittedName>
</protein>
<dbReference type="Pfam" id="PF20684">
    <property type="entry name" value="Fung_rhodopsin"/>
    <property type="match status" value="1"/>
</dbReference>
<dbReference type="InterPro" id="IPR052337">
    <property type="entry name" value="SAT4-like"/>
</dbReference>
<feature type="domain" description="Zinc finger CHCC-type" evidence="8">
    <location>
        <begin position="553"/>
        <end position="588"/>
    </location>
</feature>
<reference evidence="10" key="1">
    <citation type="journal article" date="2021" name="J Fungi (Basel)">
        <title>Virulence traits and population genomics of the black yeast Aureobasidium melanogenum.</title>
        <authorList>
            <person name="Cernosa A."/>
            <person name="Sun X."/>
            <person name="Gostincar C."/>
            <person name="Fang C."/>
            <person name="Gunde-Cimerman N."/>
            <person name="Song Z."/>
        </authorList>
    </citation>
    <scope>NUCLEOTIDE SEQUENCE</scope>
    <source>
        <strain evidence="10">EXF-8016</strain>
    </source>
</reference>
<proteinExistence type="inferred from homology"/>
<dbReference type="PANTHER" id="PTHR33048">
    <property type="entry name" value="PTH11-LIKE INTEGRAL MEMBRANE PROTEIN (AFU_ORTHOLOGUE AFUA_5G11245)"/>
    <property type="match status" value="1"/>
</dbReference>
<dbReference type="InterPro" id="IPR019401">
    <property type="entry name" value="Znf_CHCC"/>
</dbReference>
<evidence type="ECO:0000256" key="6">
    <source>
        <dbReference type="SAM" id="MobiDB-lite"/>
    </source>
</evidence>
<evidence type="ECO:0000259" key="9">
    <source>
        <dbReference type="Pfam" id="PF20684"/>
    </source>
</evidence>
<dbReference type="InterPro" id="IPR049326">
    <property type="entry name" value="Rhodopsin_dom_fungi"/>
</dbReference>
<feature type="transmembrane region" description="Helical" evidence="7">
    <location>
        <begin position="20"/>
        <end position="39"/>
    </location>
</feature>
<feature type="transmembrane region" description="Helical" evidence="7">
    <location>
        <begin position="186"/>
        <end position="208"/>
    </location>
</feature>
<comment type="similarity">
    <text evidence="5">Belongs to the SAT4 family.</text>
</comment>
<name>A0A9P8GKW4_AURME</name>
<comment type="subcellular location">
    <subcellularLocation>
        <location evidence="1">Membrane</location>
        <topology evidence="1">Multi-pass membrane protein</topology>
    </subcellularLocation>
</comment>
<feature type="transmembrane region" description="Helical" evidence="7">
    <location>
        <begin position="51"/>
        <end position="69"/>
    </location>
</feature>
<keyword evidence="2 7" id="KW-0812">Transmembrane</keyword>
<keyword evidence="3 7" id="KW-1133">Transmembrane helix</keyword>
<dbReference type="Pfam" id="PF10276">
    <property type="entry name" value="zf-CHCC"/>
    <property type="match status" value="1"/>
</dbReference>
<dbReference type="FunFam" id="2.60.260.40:FF:000003">
    <property type="entry name" value="NADH dehydrogenase [ubiquinone] iron-sulfur protein 6, mitochondrial"/>
    <property type="match status" value="1"/>
</dbReference>
<dbReference type="OrthoDB" id="307899at2759"/>
<evidence type="ECO:0000256" key="5">
    <source>
        <dbReference type="ARBA" id="ARBA00038359"/>
    </source>
</evidence>
<organism evidence="10 11">
    <name type="scientific">Aureobasidium melanogenum</name>
    <name type="common">Aureobasidium pullulans var. melanogenum</name>
    <dbReference type="NCBI Taxonomy" id="46634"/>
    <lineage>
        <taxon>Eukaryota</taxon>
        <taxon>Fungi</taxon>
        <taxon>Dikarya</taxon>
        <taxon>Ascomycota</taxon>
        <taxon>Pezizomycotina</taxon>
        <taxon>Dothideomycetes</taxon>
        <taxon>Dothideomycetidae</taxon>
        <taxon>Dothideales</taxon>
        <taxon>Saccotheciaceae</taxon>
        <taxon>Aureobasidium</taxon>
    </lineage>
</organism>
<feature type="non-terminal residue" evidence="10">
    <location>
        <position position="631"/>
    </location>
</feature>
<comment type="caution">
    <text evidence="10">The sequence shown here is derived from an EMBL/GenBank/DDBJ whole genome shotgun (WGS) entry which is preliminary data.</text>
</comment>
<evidence type="ECO:0000256" key="1">
    <source>
        <dbReference type="ARBA" id="ARBA00004141"/>
    </source>
</evidence>
<gene>
    <name evidence="10" type="ORF">KCV03_g2792</name>
</gene>
<feature type="domain" description="Rhodopsin" evidence="9">
    <location>
        <begin position="35"/>
        <end position="283"/>
    </location>
</feature>
<feature type="transmembrane region" description="Helical" evidence="7">
    <location>
        <begin position="98"/>
        <end position="123"/>
    </location>
</feature>
<dbReference type="AlphaFoldDB" id="A0A9P8GKW4"/>
<evidence type="ECO:0000313" key="10">
    <source>
        <dbReference type="EMBL" id="KAH0226021.1"/>
    </source>
</evidence>
<feature type="transmembrane region" description="Helical" evidence="7">
    <location>
        <begin position="135"/>
        <end position="157"/>
    </location>
</feature>
<evidence type="ECO:0000256" key="2">
    <source>
        <dbReference type="ARBA" id="ARBA00022692"/>
    </source>
</evidence>
<feature type="compositionally biased region" description="Polar residues" evidence="6">
    <location>
        <begin position="464"/>
        <end position="480"/>
    </location>
</feature>
<feature type="transmembrane region" description="Helical" evidence="7">
    <location>
        <begin position="220"/>
        <end position="239"/>
    </location>
</feature>
<feature type="region of interest" description="Disordered" evidence="6">
    <location>
        <begin position="600"/>
        <end position="631"/>
    </location>
</feature>
<dbReference type="EMBL" id="JAHFYH010000013">
    <property type="protein sequence ID" value="KAH0226021.1"/>
    <property type="molecule type" value="Genomic_DNA"/>
</dbReference>
<evidence type="ECO:0000313" key="11">
    <source>
        <dbReference type="Proteomes" id="UP000767238"/>
    </source>
</evidence>
<accession>A0A9P8GKW4</accession>
<reference evidence="10" key="2">
    <citation type="submission" date="2021-08" db="EMBL/GenBank/DDBJ databases">
        <authorList>
            <person name="Gostincar C."/>
            <person name="Sun X."/>
            <person name="Song Z."/>
            <person name="Gunde-Cimerman N."/>
        </authorList>
    </citation>
    <scope>NUCLEOTIDE SEQUENCE</scope>
    <source>
        <strain evidence="10">EXF-8016</strain>
    </source>
</reference>
<dbReference type="GO" id="GO:0016020">
    <property type="term" value="C:membrane"/>
    <property type="evidence" value="ECO:0007669"/>
    <property type="project" value="UniProtKB-SubCell"/>
</dbReference>
<dbReference type="Proteomes" id="UP000767238">
    <property type="component" value="Unassembled WGS sequence"/>
</dbReference>
<evidence type="ECO:0000259" key="8">
    <source>
        <dbReference type="Pfam" id="PF10276"/>
    </source>
</evidence>
<feature type="region of interest" description="Disordered" evidence="6">
    <location>
        <begin position="446"/>
        <end position="496"/>
    </location>
</feature>
<dbReference type="PANTHER" id="PTHR33048:SF96">
    <property type="entry name" value="INTEGRAL MEMBRANE PROTEIN"/>
    <property type="match status" value="1"/>
</dbReference>
<sequence>MFMDPGAVAAIGKSSLALKNAALAFIPITSVALSLRLYARVFIVKGFGLDDVFLIGAQIWFLVFCGYAIKLIDLEHDPGLQAAISESVKTAMVAIGEIYTSSVFFTFFYVLTIIFLKISLAFFYLRIIVQRWQKVVIYIAATAMTLYGLAYGLLYMFRCGPNVNQQFTYWAEGKCIPDHTLLVMTYIFGSLDTLTDFIYAFLPVYILWNSNMPLGMKLTAGFLLCMGSVSSICALIRVATLSNLKFDMAFFKQAVQTGLWSIIEPGLAIVATSLAACRPLWRKVFEDTSTGSFIKNTFMFRWSASKKSGVSSSSGRSIEKPVTIGRANGRTNGLGFVERAEANKGFKKFNDDEYGVSMASVAVGDESEHELQDLGRLEAQVEFLEDDENDRRSLHITATNPCAQLNDQPSPHKSLTMLPARLTRSCLRSCTGTHSAAVRTFSSTSFVRSADNPIPANDPKDRSTPSPVSSTNAMPLSSEGNMDKPLQESVAEGEERRVMQAPNREGVWSRSQQAREKAMVGPRFEQMIMYDQPRPMAAIELIHKQPVRWVKERTVKCDGGGGPLGHPRIFINVDRPQICWCTYCGLPYAKESNRKMLESLPSTSYPLEPTGHEAEVPKGYQSNTGKPLEQR</sequence>
<evidence type="ECO:0000256" key="7">
    <source>
        <dbReference type="SAM" id="Phobius"/>
    </source>
</evidence>
<dbReference type="Gene3D" id="2.60.260.40">
    <property type="entry name" value="q5lls5 like domains"/>
    <property type="match status" value="1"/>
</dbReference>
<evidence type="ECO:0000256" key="4">
    <source>
        <dbReference type="ARBA" id="ARBA00023136"/>
    </source>
</evidence>